<dbReference type="AlphaFoldDB" id="A0A9K3HLQ9"/>
<comment type="caution">
    <text evidence="1">The sequence shown here is derived from an EMBL/GenBank/DDBJ whole genome shotgun (WGS) entry which is preliminary data.</text>
</comment>
<dbReference type="Proteomes" id="UP000215914">
    <property type="component" value="Unassembled WGS sequence"/>
</dbReference>
<keyword evidence="2" id="KW-1185">Reference proteome</keyword>
<accession>A0A9K3HLQ9</accession>
<evidence type="ECO:0000313" key="2">
    <source>
        <dbReference type="Proteomes" id="UP000215914"/>
    </source>
</evidence>
<evidence type="ECO:0000313" key="1">
    <source>
        <dbReference type="EMBL" id="KAF5780721.1"/>
    </source>
</evidence>
<organism evidence="1 2">
    <name type="scientific">Helianthus annuus</name>
    <name type="common">Common sunflower</name>
    <dbReference type="NCBI Taxonomy" id="4232"/>
    <lineage>
        <taxon>Eukaryota</taxon>
        <taxon>Viridiplantae</taxon>
        <taxon>Streptophyta</taxon>
        <taxon>Embryophyta</taxon>
        <taxon>Tracheophyta</taxon>
        <taxon>Spermatophyta</taxon>
        <taxon>Magnoliopsida</taxon>
        <taxon>eudicotyledons</taxon>
        <taxon>Gunneridae</taxon>
        <taxon>Pentapetalae</taxon>
        <taxon>asterids</taxon>
        <taxon>campanulids</taxon>
        <taxon>Asterales</taxon>
        <taxon>Asteraceae</taxon>
        <taxon>Asteroideae</taxon>
        <taxon>Heliantheae alliance</taxon>
        <taxon>Heliantheae</taxon>
        <taxon>Helianthus</taxon>
    </lineage>
</organism>
<gene>
    <name evidence="1" type="ORF">HanXRQr2_Chr11g0475231</name>
</gene>
<reference evidence="1" key="1">
    <citation type="journal article" date="2017" name="Nature">
        <title>The sunflower genome provides insights into oil metabolism, flowering and Asterid evolution.</title>
        <authorList>
            <person name="Badouin H."/>
            <person name="Gouzy J."/>
            <person name="Grassa C.J."/>
            <person name="Murat F."/>
            <person name="Staton S.E."/>
            <person name="Cottret L."/>
            <person name="Lelandais-Briere C."/>
            <person name="Owens G.L."/>
            <person name="Carrere S."/>
            <person name="Mayjonade B."/>
            <person name="Legrand L."/>
            <person name="Gill N."/>
            <person name="Kane N.C."/>
            <person name="Bowers J.E."/>
            <person name="Hubner S."/>
            <person name="Bellec A."/>
            <person name="Berard A."/>
            <person name="Berges H."/>
            <person name="Blanchet N."/>
            <person name="Boniface M.C."/>
            <person name="Brunel D."/>
            <person name="Catrice O."/>
            <person name="Chaidir N."/>
            <person name="Claudel C."/>
            <person name="Donnadieu C."/>
            <person name="Faraut T."/>
            <person name="Fievet G."/>
            <person name="Helmstetter N."/>
            <person name="King M."/>
            <person name="Knapp S.J."/>
            <person name="Lai Z."/>
            <person name="Le Paslier M.C."/>
            <person name="Lippi Y."/>
            <person name="Lorenzon L."/>
            <person name="Mandel J.R."/>
            <person name="Marage G."/>
            <person name="Marchand G."/>
            <person name="Marquand E."/>
            <person name="Bret-Mestries E."/>
            <person name="Morien E."/>
            <person name="Nambeesan S."/>
            <person name="Nguyen T."/>
            <person name="Pegot-Espagnet P."/>
            <person name="Pouilly N."/>
            <person name="Raftis F."/>
            <person name="Sallet E."/>
            <person name="Schiex T."/>
            <person name="Thomas J."/>
            <person name="Vandecasteele C."/>
            <person name="Vares D."/>
            <person name="Vear F."/>
            <person name="Vautrin S."/>
            <person name="Crespi M."/>
            <person name="Mangin B."/>
            <person name="Burke J.M."/>
            <person name="Salse J."/>
            <person name="Munos S."/>
            <person name="Vincourt P."/>
            <person name="Rieseberg L.H."/>
            <person name="Langlade N.B."/>
        </authorList>
    </citation>
    <scope>NUCLEOTIDE SEQUENCE</scope>
    <source>
        <tissue evidence="1">Leaves</tissue>
    </source>
</reference>
<dbReference type="EMBL" id="MNCJ02000326">
    <property type="protein sequence ID" value="KAF5780721.1"/>
    <property type="molecule type" value="Genomic_DNA"/>
</dbReference>
<protein>
    <submittedName>
        <fullName evidence="1">Uncharacterized protein</fullName>
    </submittedName>
</protein>
<proteinExistence type="predicted"/>
<sequence length="73" mass="8559">MDKPHRSVLCFQKLLDLWYFTCFGASKSPDPHLFQMGFTTSYTRELRSVVVQRLPQNNQEIPVLRGPMPRYKG</sequence>
<name>A0A9K3HLQ9_HELAN</name>
<reference evidence="1" key="2">
    <citation type="submission" date="2020-06" db="EMBL/GenBank/DDBJ databases">
        <title>Helianthus annuus Genome sequencing and assembly Release 2.</title>
        <authorList>
            <person name="Gouzy J."/>
            <person name="Langlade N."/>
            <person name="Munos S."/>
        </authorList>
    </citation>
    <scope>NUCLEOTIDE SEQUENCE</scope>
    <source>
        <tissue evidence="1">Leaves</tissue>
    </source>
</reference>
<dbReference type="Gramene" id="mRNA:HanXRQr2_Chr11g0475231">
    <property type="protein sequence ID" value="CDS:HanXRQr2_Chr11g0475231.1"/>
    <property type="gene ID" value="HanXRQr2_Chr11g0475231"/>
</dbReference>